<name>A0A8K0L7X7_9PEZI</name>
<dbReference type="Proteomes" id="UP000809789">
    <property type="component" value="Unassembled WGS sequence"/>
</dbReference>
<keyword evidence="1" id="KW-0732">Signal</keyword>
<dbReference type="AlphaFoldDB" id="A0A8K0L7X7"/>
<evidence type="ECO:0000313" key="3">
    <source>
        <dbReference type="Proteomes" id="UP000809789"/>
    </source>
</evidence>
<dbReference type="OrthoDB" id="3674944at2759"/>
<reference evidence="2" key="1">
    <citation type="submission" date="2021-07" db="EMBL/GenBank/DDBJ databases">
        <title>Elsinoe batatas strain:CRI-CJ2 Genome sequencing and assembly.</title>
        <authorList>
            <person name="Huang L."/>
        </authorList>
    </citation>
    <scope>NUCLEOTIDE SEQUENCE</scope>
    <source>
        <strain evidence="2">CRI-CJ2</strain>
    </source>
</reference>
<feature type="chain" id="PRO_5035455542" description="Cyanovirin-N domain-containing protein" evidence="1">
    <location>
        <begin position="19"/>
        <end position="120"/>
    </location>
</feature>
<dbReference type="EMBL" id="JAESVG020000002">
    <property type="protein sequence ID" value="KAG8630582.1"/>
    <property type="molecule type" value="Genomic_DNA"/>
</dbReference>
<proteinExistence type="predicted"/>
<comment type="caution">
    <text evidence="2">The sequence shown here is derived from an EMBL/GenBank/DDBJ whole genome shotgun (WGS) entry which is preliminary data.</text>
</comment>
<protein>
    <recommendedName>
        <fullName evidence="4">Cyanovirin-N domain-containing protein</fullName>
    </recommendedName>
</protein>
<evidence type="ECO:0008006" key="4">
    <source>
        <dbReference type="Google" id="ProtNLM"/>
    </source>
</evidence>
<sequence>MHIFTLSSLILLLGITSARMHDYCACQYDSGKAVNPGATSSLASDCNSPYTFAQKNWEFWIGRSSGSGPRFQGAYLKSTTGRIDGAKFNDDCKRYDGWDSTCFDCKNLQWNPHGAILCRD</sequence>
<evidence type="ECO:0000256" key="1">
    <source>
        <dbReference type="SAM" id="SignalP"/>
    </source>
</evidence>
<evidence type="ECO:0000313" key="2">
    <source>
        <dbReference type="EMBL" id="KAG8630582.1"/>
    </source>
</evidence>
<accession>A0A8K0L7X7</accession>
<keyword evidence="3" id="KW-1185">Reference proteome</keyword>
<gene>
    <name evidence="2" type="ORF">KVT40_002201</name>
</gene>
<organism evidence="2 3">
    <name type="scientific">Elsinoe batatas</name>
    <dbReference type="NCBI Taxonomy" id="2601811"/>
    <lineage>
        <taxon>Eukaryota</taxon>
        <taxon>Fungi</taxon>
        <taxon>Dikarya</taxon>
        <taxon>Ascomycota</taxon>
        <taxon>Pezizomycotina</taxon>
        <taxon>Dothideomycetes</taxon>
        <taxon>Dothideomycetidae</taxon>
        <taxon>Myriangiales</taxon>
        <taxon>Elsinoaceae</taxon>
        <taxon>Elsinoe</taxon>
    </lineage>
</organism>
<feature type="signal peptide" evidence="1">
    <location>
        <begin position="1"/>
        <end position="18"/>
    </location>
</feature>